<proteinExistence type="predicted"/>
<protein>
    <recommendedName>
        <fullName evidence="1">Endonuclease/exonuclease/phosphatase domain-containing protein</fullName>
    </recommendedName>
</protein>
<keyword evidence="3" id="KW-1185">Reference proteome</keyword>
<dbReference type="InterPro" id="IPR036691">
    <property type="entry name" value="Endo/exonu/phosph_ase_sf"/>
</dbReference>
<organism evidence="2 3">
    <name type="scientific">Trichomalopsis sarcophagae</name>
    <dbReference type="NCBI Taxonomy" id="543379"/>
    <lineage>
        <taxon>Eukaryota</taxon>
        <taxon>Metazoa</taxon>
        <taxon>Ecdysozoa</taxon>
        <taxon>Arthropoda</taxon>
        <taxon>Hexapoda</taxon>
        <taxon>Insecta</taxon>
        <taxon>Pterygota</taxon>
        <taxon>Neoptera</taxon>
        <taxon>Endopterygota</taxon>
        <taxon>Hymenoptera</taxon>
        <taxon>Apocrita</taxon>
        <taxon>Proctotrupomorpha</taxon>
        <taxon>Chalcidoidea</taxon>
        <taxon>Pteromalidae</taxon>
        <taxon>Pteromalinae</taxon>
        <taxon>Trichomalopsis</taxon>
    </lineage>
</organism>
<evidence type="ECO:0000313" key="3">
    <source>
        <dbReference type="Proteomes" id="UP000215335"/>
    </source>
</evidence>
<evidence type="ECO:0000313" key="2">
    <source>
        <dbReference type="EMBL" id="OXU16950.1"/>
    </source>
</evidence>
<dbReference type="SUPFAM" id="SSF56219">
    <property type="entry name" value="DNase I-like"/>
    <property type="match status" value="1"/>
</dbReference>
<evidence type="ECO:0000259" key="1">
    <source>
        <dbReference type="Pfam" id="PF14529"/>
    </source>
</evidence>
<gene>
    <name evidence="2" type="ORF">TSAR_015912</name>
</gene>
<feature type="domain" description="Endonuclease/exonuclease/phosphatase" evidence="1">
    <location>
        <begin position="3"/>
        <end position="48"/>
    </location>
</feature>
<sequence>MNKGSEPTFVRGEQTSIIDLTFASDDLSTYVRKWKVSDQYTHSDHRAIMYEIATASGPKTYNMRKWNAKSLDREAFEVMMEGEGLNAATYRAVAASGLLLRGAKNLAGLPGKLAPRDRSPLSASPVEGGSLLVG</sequence>
<dbReference type="AlphaFoldDB" id="A0A232EF17"/>
<dbReference type="InterPro" id="IPR005135">
    <property type="entry name" value="Endo/exonuclease/phosphatase"/>
</dbReference>
<dbReference type="EMBL" id="NNAY01005147">
    <property type="protein sequence ID" value="OXU16950.1"/>
    <property type="molecule type" value="Genomic_DNA"/>
</dbReference>
<dbReference type="GO" id="GO:0003824">
    <property type="term" value="F:catalytic activity"/>
    <property type="evidence" value="ECO:0007669"/>
    <property type="project" value="InterPro"/>
</dbReference>
<comment type="caution">
    <text evidence="2">The sequence shown here is derived from an EMBL/GenBank/DDBJ whole genome shotgun (WGS) entry which is preliminary data.</text>
</comment>
<dbReference type="Proteomes" id="UP000215335">
    <property type="component" value="Unassembled WGS sequence"/>
</dbReference>
<accession>A0A232EF17</accession>
<reference evidence="2 3" key="1">
    <citation type="journal article" date="2017" name="Curr. Biol.">
        <title>The Evolution of Venom by Co-option of Single-Copy Genes.</title>
        <authorList>
            <person name="Martinson E.O."/>
            <person name="Mrinalini"/>
            <person name="Kelkar Y.D."/>
            <person name="Chang C.H."/>
            <person name="Werren J.H."/>
        </authorList>
    </citation>
    <scope>NUCLEOTIDE SEQUENCE [LARGE SCALE GENOMIC DNA]</scope>
    <source>
        <strain evidence="2 3">Alberta</strain>
        <tissue evidence="2">Whole body</tissue>
    </source>
</reference>
<dbReference type="Gene3D" id="3.60.10.10">
    <property type="entry name" value="Endonuclease/exonuclease/phosphatase"/>
    <property type="match status" value="1"/>
</dbReference>
<name>A0A232EF17_9HYME</name>
<dbReference type="Pfam" id="PF14529">
    <property type="entry name" value="Exo_endo_phos_2"/>
    <property type="match status" value="1"/>
</dbReference>
<dbReference type="OrthoDB" id="7700944at2759"/>